<feature type="domain" description="PEP-utilising enzyme mobile" evidence="4">
    <location>
        <begin position="411"/>
        <end position="481"/>
    </location>
</feature>
<accession>A0A1F5S4B4</accession>
<protein>
    <recommendedName>
        <fullName evidence="4">PEP-utilising enzyme mobile domain-containing protein</fullName>
    </recommendedName>
</protein>
<organism evidence="5 6">
    <name type="scientific">Candidatus Falkowbacteria bacterium RIFOXYA2_FULL_38_12</name>
    <dbReference type="NCBI Taxonomy" id="1797993"/>
    <lineage>
        <taxon>Bacteria</taxon>
        <taxon>Candidatus Falkowiibacteriota</taxon>
    </lineage>
</organism>
<gene>
    <name evidence="5" type="ORF">A2257_03685</name>
</gene>
<dbReference type="Pfam" id="PF00391">
    <property type="entry name" value="PEP-utilizers"/>
    <property type="match status" value="1"/>
</dbReference>
<dbReference type="InterPro" id="IPR036637">
    <property type="entry name" value="Phosphohistidine_dom_sf"/>
</dbReference>
<dbReference type="GO" id="GO:0008986">
    <property type="term" value="F:pyruvate, water dikinase activity"/>
    <property type="evidence" value="ECO:0007669"/>
    <property type="project" value="InterPro"/>
</dbReference>
<reference evidence="5 6" key="1">
    <citation type="journal article" date="2016" name="Nat. Commun.">
        <title>Thousands of microbial genomes shed light on interconnected biogeochemical processes in an aquifer system.</title>
        <authorList>
            <person name="Anantharaman K."/>
            <person name="Brown C.T."/>
            <person name="Hug L.A."/>
            <person name="Sharon I."/>
            <person name="Castelle C.J."/>
            <person name="Probst A.J."/>
            <person name="Thomas B.C."/>
            <person name="Singh A."/>
            <person name="Wilkins M.J."/>
            <person name="Karaoz U."/>
            <person name="Brodie E.L."/>
            <person name="Williams K.H."/>
            <person name="Hubbard S.S."/>
            <person name="Banfield J.F."/>
        </authorList>
    </citation>
    <scope>NUCLEOTIDE SEQUENCE [LARGE SCALE GENOMIC DNA]</scope>
</reference>
<evidence type="ECO:0000313" key="6">
    <source>
        <dbReference type="Proteomes" id="UP000177407"/>
    </source>
</evidence>
<dbReference type="Proteomes" id="UP000177407">
    <property type="component" value="Unassembled WGS sequence"/>
</dbReference>
<dbReference type="InterPro" id="IPR008279">
    <property type="entry name" value="PEP-util_enz_mobile_dom"/>
</dbReference>
<dbReference type="Gene3D" id="3.50.30.10">
    <property type="entry name" value="Phosphohistidine domain"/>
    <property type="match status" value="1"/>
</dbReference>
<keyword evidence="3" id="KW-0067">ATP-binding</keyword>
<dbReference type="PANTHER" id="PTHR43030:SF1">
    <property type="entry name" value="PHOSPHOENOLPYRUVATE SYNTHASE"/>
    <property type="match status" value="1"/>
</dbReference>
<evidence type="ECO:0000256" key="2">
    <source>
        <dbReference type="ARBA" id="ARBA00022741"/>
    </source>
</evidence>
<proteinExistence type="inferred from homology"/>
<evidence type="ECO:0000256" key="3">
    <source>
        <dbReference type="ARBA" id="ARBA00022840"/>
    </source>
</evidence>
<evidence type="ECO:0000256" key="1">
    <source>
        <dbReference type="ARBA" id="ARBA00007837"/>
    </source>
</evidence>
<dbReference type="GO" id="GO:0005524">
    <property type="term" value="F:ATP binding"/>
    <property type="evidence" value="ECO:0007669"/>
    <property type="project" value="UniProtKB-KW"/>
</dbReference>
<dbReference type="InterPro" id="IPR018274">
    <property type="entry name" value="PEP_util_AS"/>
</dbReference>
<evidence type="ECO:0000259" key="4">
    <source>
        <dbReference type="Pfam" id="PF00391"/>
    </source>
</evidence>
<comment type="similarity">
    <text evidence="1">Belongs to the PEP-utilizing enzyme family.</text>
</comment>
<evidence type="ECO:0000313" key="5">
    <source>
        <dbReference type="EMBL" id="OGF21273.1"/>
    </source>
</evidence>
<comment type="caution">
    <text evidence="5">The sequence shown here is derived from an EMBL/GenBank/DDBJ whole genome shotgun (WGS) entry which is preliminary data.</text>
</comment>
<dbReference type="SUPFAM" id="SSF52009">
    <property type="entry name" value="Phosphohistidine domain"/>
    <property type="match status" value="1"/>
</dbReference>
<dbReference type="EMBL" id="MFGA01000009">
    <property type="protein sequence ID" value="OGF21273.1"/>
    <property type="molecule type" value="Genomic_DNA"/>
</dbReference>
<dbReference type="PANTHER" id="PTHR43030">
    <property type="entry name" value="PHOSPHOENOLPYRUVATE SYNTHASE"/>
    <property type="match status" value="1"/>
</dbReference>
<dbReference type="PROSITE" id="PS00370">
    <property type="entry name" value="PEP_ENZYMES_PHOS_SITE"/>
    <property type="match status" value="1"/>
</dbReference>
<keyword evidence="2" id="KW-0547">Nucleotide-binding</keyword>
<sequence length="494" mass="57766">MNINKKNLLLKNVEYVSGWQEKYNTLFVDAIARATIKYPQIIGNNVEEYYSFIDRTNYVEVYYTKKAQEAIDITHGHYFTNKRRINGLLKNYDRIIKQYNYLLKSCQKIKLREAENRNLLKFYDVFFHFFIFMLAHYRSTRHEAEIEPTIIIKKIIKFSFVSNKVDELFALVSESPKASIIEREKRDWVKLVLKNKFLESELESHIYRYPSFFINLLDIDEIKNILKLRGKADKKNLKNLLREVREKEDFLKKLPARQRFIYKKCGNNVKLIIFSKMLQQFGWYRFEIKNLWAGAEILFMPFFEEIARRINDSLFNILNYYTIAELRNSLKKGEKMSKLEMDKRKICFAILVKKGRYCLESGHKASKLLKIPRTSLKKDVDKIEGSVAYPGIVRGYVKQVYPDTMGKTLFNRGDILVTTATQPSMVPIMAKAGAFVTDFGGITSHSAIVARELKIPCVIGTKIGSRVLKNGDYVEVNANEGFVIKLDAKNKVKK</sequence>
<dbReference type="AlphaFoldDB" id="A0A1F5S4B4"/>
<dbReference type="InterPro" id="IPR006319">
    <property type="entry name" value="PEP_synth"/>
</dbReference>
<name>A0A1F5S4B4_9BACT</name>